<dbReference type="NCBIfam" id="NF002964">
    <property type="entry name" value="PRK03635.1"/>
    <property type="match status" value="1"/>
</dbReference>
<sequence length="302" mass="33525">MSMYDYRQVEAVAAVVLEGSFEKAAARLHITQSAVSQRVKALEDSLGRMLVVRASPVRATDEGQRIVEHYLKVGQLEADLGASLVTDRPAAWTTLPVAINADSLATWFLDAVGPLLRRERVLLDIVTEDQEHTYRLLREGRVAACITTRADPVQGWRSLALGDMPSLCLATPEFAARWFSEGLTPAAVREAPAVLYNRKDSLHHRFLSDLFEEEVDFPAHYVPSSERFVDVLAGGFAYGIVPALQAERHLADGVLCDLAPGRAVSVHLYWHCWSLTTRFVEELTENVVSHARAVLGWRVPAR</sequence>
<dbReference type="KEGG" id="dvl:Dvul_2358"/>
<dbReference type="InterPro" id="IPR000847">
    <property type="entry name" value="LysR_HTH_N"/>
</dbReference>
<dbReference type="CDD" id="cd08428">
    <property type="entry name" value="PBP2_IciA_ArgP"/>
    <property type="match status" value="1"/>
</dbReference>
<dbReference type="SUPFAM" id="SSF53850">
    <property type="entry name" value="Periplasmic binding protein-like II"/>
    <property type="match status" value="1"/>
</dbReference>
<dbReference type="InterPro" id="IPR036390">
    <property type="entry name" value="WH_DNA-bd_sf"/>
</dbReference>
<keyword evidence="2" id="KW-0805">Transcription regulation</keyword>
<evidence type="ECO:0000256" key="1">
    <source>
        <dbReference type="ARBA" id="ARBA00009437"/>
    </source>
</evidence>
<dbReference type="NCBIfam" id="NF009888">
    <property type="entry name" value="PRK13348.1"/>
    <property type="match status" value="1"/>
</dbReference>
<keyword evidence="4" id="KW-0804">Transcription</keyword>
<reference evidence="7" key="1">
    <citation type="journal article" date="2009" name="Environ. Microbiol.">
        <title>Contribution of mobile genetic elements to Desulfovibrio vulgaris genome plasticity.</title>
        <authorList>
            <person name="Walker C.B."/>
            <person name="Stolyar S."/>
            <person name="Chivian D."/>
            <person name="Pinel N."/>
            <person name="Gabster J.A."/>
            <person name="Dehal P.S."/>
            <person name="He Z."/>
            <person name="Yang Z.K."/>
            <person name="Yen H.C."/>
            <person name="Zhou J."/>
            <person name="Wall J.D."/>
            <person name="Hazen T.C."/>
            <person name="Arkin A.P."/>
            <person name="Stahl D.A."/>
        </authorList>
    </citation>
    <scope>NUCLEOTIDE SEQUENCE [LARGE SCALE GENOMIC DNA]</scope>
    <source>
        <strain evidence="7">DP4</strain>
    </source>
</reference>
<comment type="similarity">
    <text evidence="1">Belongs to the LysR transcriptional regulatory family.</text>
</comment>
<dbReference type="PANTHER" id="PTHR30579:SF2">
    <property type="entry name" value="HTH-TYPE TRANSCRIPTIONAL REGULATOR ARGP"/>
    <property type="match status" value="1"/>
</dbReference>
<dbReference type="PANTHER" id="PTHR30579">
    <property type="entry name" value="TRANSCRIPTIONAL REGULATOR"/>
    <property type="match status" value="1"/>
</dbReference>
<accession>A0A0H3AAK7</accession>
<dbReference type="InterPro" id="IPR050176">
    <property type="entry name" value="LTTR"/>
</dbReference>
<dbReference type="AlphaFoldDB" id="A0A0H3AAK7"/>
<dbReference type="NCBIfam" id="TIGR03298">
    <property type="entry name" value="argP"/>
    <property type="match status" value="1"/>
</dbReference>
<dbReference type="GO" id="GO:0003700">
    <property type="term" value="F:DNA-binding transcription factor activity"/>
    <property type="evidence" value="ECO:0007669"/>
    <property type="project" value="InterPro"/>
</dbReference>
<dbReference type="InterPro" id="IPR017685">
    <property type="entry name" value="ArgP"/>
</dbReference>
<dbReference type="SUPFAM" id="SSF46785">
    <property type="entry name" value="Winged helix' DNA-binding domain"/>
    <property type="match status" value="1"/>
</dbReference>
<dbReference type="EMBL" id="CP000527">
    <property type="protein sequence ID" value="ABM29374.1"/>
    <property type="molecule type" value="Genomic_DNA"/>
</dbReference>
<dbReference type="InterPro" id="IPR036388">
    <property type="entry name" value="WH-like_DNA-bd_sf"/>
</dbReference>
<dbReference type="Gene3D" id="3.40.190.290">
    <property type="match status" value="1"/>
</dbReference>
<name>A0A0H3AAK7_NITV4</name>
<organism evidence="6 7">
    <name type="scientific">Nitratidesulfovibrio vulgaris (strain DP4)</name>
    <name type="common">Desulfovibrio vulgaris</name>
    <dbReference type="NCBI Taxonomy" id="391774"/>
    <lineage>
        <taxon>Bacteria</taxon>
        <taxon>Pseudomonadati</taxon>
        <taxon>Thermodesulfobacteriota</taxon>
        <taxon>Desulfovibrionia</taxon>
        <taxon>Desulfovibrionales</taxon>
        <taxon>Desulfovibrionaceae</taxon>
        <taxon>Nitratidesulfovibrio</taxon>
    </lineage>
</organism>
<dbReference type="Pfam" id="PF03466">
    <property type="entry name" value="LysR_substrate"/>
    <property type="match status" value="1"/>
</dbReference>
<dbReference type="Pfam" id="PF00126">
    <property type="entry name" value="HTH_1"/>
    <property type="match status" value="1"/>
</dbReference>
<dbReference type="Proteomes" id="UP000009173">
    <property type="component" value="Chromosome"/>
</dbReference>
<evidence type="ECO:0000256" key="3">
    <source>
        <dbReference type="ARBA" id="ARBA00023125"/>
    </source>
</evidence>
<evidence type="ECO:0000259" key="5">
    <source>
        <dbReference type="PROSITE" id="PS50931"/>
    </source>
</evidence>
<dbReference type="PRINTS" id="PR00039">
    <property type="entry name" value="HTHLYSR"/>
</dbReference>
<evidence type="ECO:0000313" key="7">
    <source>
        <dbReference type="Proteomes" id="UP000009173"/>
    </source>
</evidence>
<dbReference type="HOGENOM" id="CLU_063829_0_0_7"/>
<dbReference type="GO" id="GO:0003677">
    <property type="term" value="F:DNA binding"/>
    <property type="evidence" value="ECO:0007669"/>
    <property type="project" value="UniProtKB-KW"/>
</dbReference>
<feature type="domain" description="HTH lysR-type" evidence="5">
    <location>
        <begin position="4"/>
        <end position="60"/>
    </location>
</feature>
<evidence type="ECO:0000256" key="2">
    <source>
        <dbReference type="ARBA" id="ARBA00023015"/>
    </source>
</evidence>
<evidence type="ECO:0000256" key="4">
    <source>
        <dbReference type="ARBA" id="ARBA00023163"/>
    </source>
</evidence>
<proteinExistence type="inferred from homology"/>
<gene>
    <name evidence="6" type="ordered locus">Dvul_2358</name>
</gene>
<keyword evidence="3" id="KW-0238">DNA-binding</keyword>
<dbReference type="PROSITE" id="PS50931">
    <property type="entry name" value="HTH_LYSR"/>
    <property type="match status" value="1"/>
</dbReference>
<dbReference type="Gene3D" id="1.10.10.10">
    <property type="entry name" value="Winged helix-like DNA-binding domain superfamily/Winged helix DNA-binding domain"/>
    <property type="match status" value="1"/>
</dbReference>
<dbReference type="InterPro" id="IPR005119">
    <property type="entry name" value="LysR_subst-bd"/>
</dbReference>
<evidence type="ECO:0000313" key="6">
    <source>
        <dbReference type="EMBL" id="ABM29374.1"/>
    </source>
</evidence>
<protein>
    <submittedName>
        <fullName evidence="6">Transcriptional regulator, LysR family</fullName>
    </submittedName>
</protein>